<dbReference type="Proteomes" id="UP001177140">
    <property type="component" value="Unassembled WGS sequence"/>
</dbReference>
<comment type="caution">
    <text evidence="2">The sequence shown here is derived from an EMBL/GenBank/DDBJ whole genome shotgun (WGS) entry which is preliminary data.</text>
</comment>
<dbReference type="InterPro" id="IPR035979">
    <property type="entry name" value="RBD_domain_sf"/>
</dbReference>
<feature type="transmembrane region" description="Helical" evidence="1">
    <location>
        <begin position="12"/>
        <end position="35"/>
    </location>
</feature>
<evidence type="ECO:0000313" key="2">
    <source>
        <dbReference type="EMBL" id="MCL7027952.1"/>
    </source>
</evidence>
<dbReference type="AlphaFoldDB" id="A0AA41RWS1"/>
<dbReference type="Gene3D" id="3.30.70.330">
    <property type="match status" value="1"/>
</dbReference>
<sequence length="113" mass="13301">MYAHRDKKRLVSFHCIGLVFMWHQLMGIFSSYGFVDYCDRRSATLAIMSLNGRHLFGQPIKVNWAYASGQRENTSDQFILMVRELFLPSCIICALKSVHLPLRYFSLIHFFQY</sequence>
<dbReference type="GO" id="GO:0003676">
    <property type="term" value="F:nucleic acid binding"/>
    <property type="evidence" value="ECO:0007669"/>
    <property type="project" value="InterPro"/>
</dbReference>
<keyword evidence="1" id="KW-1133">Transmembrane helix</keyword>
<dbReference type="SUPFAM" id="SSF54928">
    <property type="entry name" value="RNA-binding domain, RBD"/>
    <property type="match status" value="1"/>
</dbReference>
<keyword evidence="1" id="KW-0472">Membrane</keyword>
<evidence type="ECO:0008006" key="4">
    <source>
        <dbReference type="Google" id="ProtNLM"/>
    </source>
</evidence>
<dbReference type="EMBL" id="JAJJMA010074003">
    <property type="protein sequence ID" value="MCL7027952.1"/>
    <property type="molecule type" value="Genomic_DNA"/>
</dbReference>
<keyword evidence="1" id="KW-0812">Transmembrane</keyword>
<dbReference type="InterPro" id="IPR012677">
    <property type="entry name" value="Nucleotide-bd_a/b_plait_sf"/>
</dbReference>
<evidence type="ECO:0000313" key="3">
    <source>
        <dbReference type="Proteomes" id="UP001177140"/>
    </source>
</evidence>
<reference evidence="2" key="1">
    <citation type="submission" date="2022-03" db="EMBL/GenBank/DDBJ databases">
        <title>A functionally conserved STORR gene fusion in Papaver species that diverged 16.8 million years ago.</title>
        <authorList>
            <person name="Catania T."/>
        </authorList>
    </citation>
    <scope>NUCLEOTIDE SEQUENCE</scope>
    <source>
        <strain evidence="2">S-191538</strain>
    </source>
</reference>
<protein>
    <recommendedName>
        <fullName evidence="4">RRM domain-containing protein</fullName>
    </recommendedName>
</protein>
<evidence type="ECO:0000256" key="1">
    <source>
        <dbReference type="SAM" id="Phobius"/>
    </source>
</evidence>
<proteinExistence type="predicted"/>
<keyword evidence="3" id="KW-1185">Reference proteome</keyword>
<gene>
    <name evidence="2" type="ORF">MKW94_028097</name>
</gene>
<organism evidence="2 3">
    <name type="scientific">Papaver nudicaule</name>
    <name type="common">Iceland poppy</name>
    <dbReference type="NCBI Taxonomy" id="74823"/>
    <lineage>
        <taxon>Eukaryota</taxon>
        <taxon>Viridiplantae</taxon>
        <taxon>Streptophyta</taxon>
        <taxon>Embryophyta</taxon>
        <taxon>Tracheophyta</taxon>
        <taxon>Spermatophyta</taxon>
        <taxon>Magnoliopsida</taxon>
        <taxon>Ranunculales</taxon>
        <taxon>Papaveraceae</taxon>
        <taxon>Papaveroideae</taxon>
        <taxon>Papaver</taxon>
    </lineage>
</organism>
<name>A0AA41RWS1_PAPNU</name>
<accession>A0AA41RWS1</accession>